<evidence type="ECO:0000313" key="2">
    <source>
        <dbReference type="EMBL" id="KAH7156456.1"/>
    </source>
</evidence>
<feature type="chain" id="PRO_5040274446" description="Secreted protein" evidence="1">
    <location>
        <begin position="20"/>
        <end position="85"/>
    </location>
</feature>
<proteinExistence type="predicted"/>
<keyword evidence="3" id="KW-1185">Reference proteome</keyword>
<accession>A0A9P9F9Q6</accession>
<reference evidence="2" key="1">
    <citation type="journal article" date="2021" name="Nat. Commun.">
        <title>Genetic determinants of endophytism in the Arabidopsis root mycobiome.</title>
        <authorList>
            <person name="Mesny F."/>
            <person name="Miyauchi S."/>
            <person name="Thiergart T."/>
            <person name="Pickel B."/>
            <person name="Atanasova L."/>
            <person name="Karlsson M."/>
            <person name="Huettel B."/>
            <person name="Barry K.W."/>
            <person name="Haridas S."/>
            <person name="Chen C."/>
            <person name="Bauer D."/>
            <person name="Andreopoulos W."/>
            <person name="Pangilinan J."/>
            <person name="LaButti K."/>
            <person name="Riley R."/>
            <person name="Lipzen A."/>
            <person name="Clum A."/>
            <person name="Drula E."/>
            <person name="Henrissat B."/>
            <person name="Kohler A."/>
            <person name="Grigoriev I.V."/>
            <person name="Martin F.M."/>
            <person name="Hacquard S."/>
        </authorList>
    </citation>
    <scope>NUCLEOTIDE SEQUENCE</scope>
    <source>
        <strain evidence="2">MPI-CAGE-AT-0147</strain>
    </source>
</reference>
<evidence type="ECO:0008006" key="4">
    <source>
        <dbReference type="Google" id="ProtNLM"/>
    </source>
</evidence>
<gene>
    <name evidence="2" type="ORF">EDB81DRAFT_787114</name>
</gene>
<comment type="caution">
    <text evidence="2">The sequence shown here is derived from an EMBL/GenBank/DDBJ whole genome shotgun (WGS) entry which is preliminary data.</text>
</comment>
<sequence>MCVCVCVCVCVLCLVCVSSVCVHVCVRAFTKNTSPNALHKRARWLDCSLLSETAWAPEQRPVCSCHRLEQVLGSTMCIRQSTHQK</sequence>
<evidence type="ECO:0000256" key="1">
    <source>
        <dbReference type="SAM" id="SignalP"/>
    </source>
</evidence>
<protein>
    <recommendedName>
        <fullName evidence="4">Secreted protein</fullName>
    </recommendedName>
</protein>
<organism evidence="2 3">
    <name type="scientific">Dactylonectria macrodidyma</name>
    <dbReference type="NCBI Taxonomy" id="307937"/>
    <lineage>
        <taxon>Eukaryota</taxon>
        <taxon>Fungi</taxon>
        <taxon>Dikarya</taxon>
        <taxon>Ascomycota</taxon>
        <taxon>Pezizomycotina</taxon>
        <taxon>Sordariomycetes</taxon>
        <taxon>Hypocreomycetidae</taxon>
        <taxon>Hypocreales</taxon>
        <taxon>Nectriaceae</taxon>
        <taxon>Dactylonectria</taxon>
    </lineage>
</organism>
<name>A0A9P9F9Q6_9HYPO</name>
<feature type="signal peptide" evidence="1">
    <location>
        <begin position="1"/>
        <end position="19"/>
    </location>
</feature>
<dbReference type="EMBL" id="JAGMUV010000005">
    <property type="protein sequence ID" value="KAH7156456.1"/>
    <property type="molecule type" value="Genomic_DNA"/>
</dbReference>
<keyword evidence="1" id="KW-0732">Signal</keyword>
<dbReference type="Proteomes" id="UP000738349">
    <property type="component" value="Unassembled WGS sequence"/>
</dbReference>
<dbReference type="AlphaFoldDB" id="A0A9P9F9Q6"/>
<evidence type="ECO:0000313" key="3">
    <source>
        <dbReference type="Proteomes" id="UP000738349"/>
    </source>
</evidence>